<dbReference type="InterPro" id="IPR011037">
    <property type="entry name" value="Pyrv_Knase-like_insert_dom_sf"/>
</dbReference>
<dbReference type="InterPro" id="IPR005303">
    <property type="entry name" value="MOCOS_middle"/>
</dbReference>
<keyword evidence="3" id="KW-1185">Reference proteome</keyword>
<dbReference type="PROSITE" id="PS51340">
    <property type="entry name" value="MOSC"/>
    <property type="match status" value="1"/>
</dbReference>
<dbReference type="GO" id="GO:0003824">
    <property type="term" value="F:catalytic activity"/>
    <property type="evidence" value="ECO:0007669"/>
    <property type="project" value="InterPro"/>
</dbReference>
<organism evidence="2 3">
    <name type="scientific">Noviherbaspirillum autotrophicum</name>
    <dbReference type="NCBI Taxonomy" id="709839"/>
    <lineage>
        <taxon>Bacteria</taxon>
        <taxon>Pseudomonadati</taxon>
        <taxon>Pseudomonadota</taxon>
        <taxon>Betaproteobacteria</taxon>
        <taxon>Burkholderiales</taxon>
        <taxon>Oxalobacteraceae</taxon>
        <taxon>Noviherbaspirillum</taxon>
    </lineage>
</organism>
<dbReference type="InterPro" id="IPR005302">
    <property type="entry name" value="MoCF_Sase_C"/>
</dbReference>
<dbReference type="SUPFAM" id="SSF50800">
    <property type="entry name" value="PK beta-barrel domain-like"/>
    <property type="match status" value="1"/>
</dbReference>
<dbReference type="PANTHER" id="PTHR14237">
    <property type="entry name" value="MOLYBDOPTERIN COFACTOR SULFURASE MOSC"/>
    <property type="match status" value="1"/>
</dbReference>
<proteinExistence type="predicted"/>
<evidence type="ECO:0000313" key="3">
    <source>
        <dbReference type="Proteomes" id="UP000031572"/>
    </source>
</evidence>
<name>A0A0C1YHP6_9BURK</name>
<dbReference type="STRING" id="709839.TSA66_03035"/>
<dbReference type="AlphaFoldDB" id="A0A0C1YHP6"/>
<dbReference type="Pfam" id="PF03473">
    <property type="entry name" value="MOSC"/>
    <property type="match status" value="1"/>
</dbReference>
<dbReference type="RefSeq" id="WP_040038928.1">
    <property type="nucleotide sequence ID" value="NZ_JWJG01000028.1"/>
</dbReference>
<dbReference type="OrthoDB" id="581532at2"/>
<sequence length="283" mass="31333">MAILTALNFFPIKSCAGIALREATLTAAGLMSEQIYDREWMVVDAQGNFMTQRTHPKMALITPRLKAETLELRAPGMLRLEIPLGLPHPDDERTLQVQVWNDTVKAYDCDETTAAWFSSFLGTPCRLVRFHPDARRIASSKWTGGVEAPTLFSDGYPVLVISEASLDDLNEKLKAQGRESLPMQRFRPNIVLGGVEAFEEDYMESFRVGNATLKPVKPCARCPIPSIDPATGEFGPDPLDILRTYRVNPKVDGGITFGMNAILLEGEGQLLHLGQEVEVNLAF</sequence>
<dbReference type="EMBL" id="JWJG01000028">
    <property type="protein sequence ID" value="KIF80017.1"/>
    <property type="molecule type" value="Genomic_DNA"/>
</dbReference>
<reference evidence="2 3" key="1">
    <citation type="submission" date="2014-12" db="EMBL/GenBank/DDBJ databases">
        <title>Denitrispirillum autotrophicum gen. nov., sp. nov., Denitrifying, Facultatively Autotrophic Bacteria Isolated from Rice Paddy Soil.</title>
        <authorList>
            <person name="Ishii S."/>
            <person name="Ashida N."/>
            <person name="Ohno H."/>
            <person name="Otsuka S."/>
            <person name="Yokota A."/>
            <person name="Senoo K."/>
        </authorList>
    </citation>
    <scope>NUCLEOTIDE SEQUENCE [LARGE SCALE GENOMIC DNA]</scope>
    <source>
        <strain evidence="2 3">TSA66</strain>
    </source>
</reference>
<comment type="caution">
    <text evidence="2">The sequence shown here is derived from an EMBL/GenBank/DDBJ whole genome shotgun (WGS) entry which is preliminary data.</text>
</comment>
<dbReference type="GO" id="GO:0030170">
    <property type="term" value="F:pyridoxal phosphate binding"/>
    <property type="evidence" value="ECO:0007669"/>
    <property type="project" value="InterPro"/>
</dbReference>
<dbReference type="PANTHER" id="PTHR14237:SF19">
    <property type="entry name" value="MITOCHONDRIAL AMIDOXIME REDUCING COMPONENT 1"/>
    <property type="match status" value="1"/>
</dbReference>
<protein>
    <submittedName>
        <fullName evidence="2">Fe-S protein</fullName>
    </submittedName>
</protein>
<evidence type="ECO:0000313" key="2">
    <source>
        <dbReference type="EMBL" id="KIF80017.1"/>
    </source>
</evidence>
<feature type="domain" description="MOSC" evidence="1">
    <location>
        <begin position="125"/>
        <end position="280"/>
    </location>
</feature>
<dbReference type="SUPFAM" id="SSF141673">
    <property type="entry name" value="MOSC N-terminal domain-like"/>
    <property type="match status" value="1"/>
</dbReference>
<dbReference type="Proteomes" id="UP000031572">
    <property type="component" value="Unassembled WGS sequence"/>
</dbReference>
<dbReference type="Pfam" id="PF03476">
    <property type="entry name" value="MOSC_N"/>
    <property type="match status" value="1"/>
</dbReference>
<dbReference type="GO" id="GO:0030151">
    <property type="term" value="F:molybdenum ion binding"/>
    <property type="evidence" value="ECO:0007669"/>
    <property type="project" value="InterPro"/>
</dbReference>
<gene>
    <name evidence="2" type="ORF">TSA66_03035</name>
</gene>
<evidence type="ECO:0000259" key="1">
    <source>
        <dbReference type="PROSITE" id="PS51340"/>
    </source>
</evidence>
<accession>A0A0C1YHP6</accession>